<reference evidence="1" key="2">
    <citation type="journal article" date="2015" name="Data Brief">
        <title>Shoot transcriptome of the giant reed, Arundo donax.</title>
        <authorList>
            <person name="Barrero R.A."/>
            <person name="Guerrero F.D."/>
            <person name="Moolhuijzen P."/>
            <person name="Goolsby J.A."/>
            <person name="Tidwell J."/>
            <person name="Bellgard S.E."/>
            <person name="Bellgard M.I."/>
        </authorList>
    </citation>
    <scope>NUCLEOTIDE SEQUENCE</scope>
    <source>
        <tissue evidence="1">Shoot tissue taken approximately 20 cm above the soil surface</tissue>
    </source>
</reference>
<name>A0A0A9E848_ARUDO</name>
<sequence length="20" mass="2076">MTINPTGIARSLDSLLISSS</sequence>
<proteinExistence type="predicted"/>
<dbReference type="EMBL" id="GBRH01203830">
    <property type="protein sequence ID" value="JAD94065.1"/>
    <property type="molecule type" value="Transcribed_RNA"/>
</dbReference>
<protein>
    <submittedName>
        <fullName evidence="1">Uncharacterized protein</fullName>
    </submittedName>
</protein>
<dbReference type="AlphaFoldDB" id="A0A0A9E848"/>
<accession>A0A0A9E848</accession>
<reference evidence="1" key="1">
    <citation type="submission" date="2014-09" db="EMBL/GenBank/DDBJ databases">
        <authorList>
            <person name="Magalhaes I.L.F."/>
            <person name="Oliveira U."/>
            <person name="Santos F.R."/>
            <person name="Vidigal T.H.D.A."/>
            <person name="Brescovit A.D."/>
            <person name="Santos A.J."/>
        </authorList>
    </citation>
    <scope>NUCLEOTIDE SEQUENCE</scope>
    <source>
        <tissue evidence="1">Shoot tissue taken approximately 20 cm above the soil surface</tissue>
    </source>
</reference>
<organism evidence="1">
    <name type="scientific">Arundo donax</name>
    <name type="common">Giant reed</name>
    <name type="synonym">Donax arundinaceus</name>
    <dbReference type="NCBI Taxonomy" id="35708"/>
    <lineage>
        <taxon>Eukaryota</taxon>
        <taxon>Viridiplantae</taxon>
        <taxon>Streptophyta</taxon>
        <taxon>Embryophyta</taxon>
        <taxon>Tracheophyta</taxon>
        <taxon>Spermatophyta</taxon>
        <taxon>Magnoliopsida</taxon>
        <taxon>Liliopsida</taxon>
        <taxon>Poales</taxon>
        <taxon>Poaceae</taxon>
        <taxon>PACMAD clade</taxon>
        <taxon>Arundinoideae</taxon>
        <taxon>Arundineae</taxon>
        <taxon>Arundo</taxon>
    </lineage>
</organism>
<evidence type="ECO:0000313" key="1">
    <source>
        <dbReference type="EMBL" id="JAD94065.1"/>
    </source>
</evidence>